<dbReference type="InterPro" id="IPR004090">
    <property type="entry name" value="Chemotax_Me-accpt_rcpt"/>
</dbReference>
<proteinExistence type="inferred from homology"/>
<protein>
    <submittedName>
        <fullName evidence="8">Methyl-accepting chemotaxis protein</fullName>
    </submittedName>
</protein>
<evidence type="ECO:0000259" key="7">
    <source>
        <dbReference type="PROSITE" id="PS50885"/>
    </source>
</evidence>
<dbReference type="SMART" id="SM00283">
    <property type="entry name" value="MA"/>
    <property type="match status" value="1"/>
</dbReference>
<comment type="similarity">
    <text evidence="3">Belongs to the methyl-accepting chemotaxis (MCP) protein family.</text>
</comment>
<evidence type="ECO:0000256" key="2">
    <source>
        <dbReference type="ARBA" id="ARBA00023224"/>
    </source>
</evidence>
<dbReference type="PANTHER" id="PTHR32089">
    <property type="entry name" value="METHYL-ACCEPTING CHEMOTAXIS PROTEIN MCPB"/>
    <property type="match status" value="1"/>
</dbReference>
<comment type="subcellular location">
    <subcellularLocation>
        <location evidence="1">Membrane</location>
    </subcellularLocation>
</comment>
<feature type="domain" description="HAMP" evidence="7">
    <location>
        <begin position="294"/>
        <end position="346"/>
    </location>
</feature>
<evidence type="ECO:0000259" key="6">
    <source>
        <dbReference type="PROSITE" id="PS50111"/>
    </source>
</evidence>
<dbReference type="EMBL" id="JAWRCP010000002">
    <property type="protein sequence ID" value="MDW6094881.1"/>
    <property type="molecule type" value="Genomic_DNA"/>
</dbReference>
<comment type="caution">
    <text evidence="8">The sequence shown here is derived from an EMBL/GenBank/DDBJ whole genome shotgun (WGS) entry which is preliminary data.</text>
</comment>
<dbReference type="Gene3D" id="1.10.287.950">
    <property type="entry name" value="Methyl-accepting chemotaxis protein"/>
    <property type="match status" value="1"/>
</dbReference>
<evidence type="ECO:0000256" key="5">
    <source>
        <dbReference type="SAM" id="Phobius"/>
    </source>
</evidence>
<keyword evidence="9" id="KW-1185">Reference proteome</keyword>
<keyword evidence="2 4" id="KW-0807">Transducer</keyword>
<dbReference type="PRINTS" id="PR00260">
    <property type="entry name" value="CHEMTRNSDUCR"/>
</dbReference>
<dbReference type="PROSITE" id="PS50111">
    <property type="entry name" value="CHEMOTAXIS_TRANSDUC_2"/>
    <property type="match status" value="1"/>
</dbReference>
<feature type="transmembrane region" description="Helical" evidence="5">
    <location>
        <begin position="271"/>
        <end position="296"/>
    </location>
</feature>
<evidence type="ECO:0000256" key="4">
    <source>
        <dbReference type="PROSITE-ProRule" id="PRU00284"/>
    </source>
</evidence>
<evidence type="ECO:0000313" key="9">
    <source>
        <dbReference type="Proteomes" id="UP001279860"/>
    </source>
</evidence>
<dbReference type="InterPro" id="IPR004089">
    <property type="entry name" value="MCPsignal_dom"/>
</dbReference>
<accession>A0ABU4J1G3</accession>
<evidence type="ECO:0000256" key="1">
    <source>
        <dbReference type="ARBA" id="ARBA00004370"/>
    </source>
</evidence>
<dbReference type="PROSITE" id="PS50885">
    <property type="entry name" value="HAMP"/>
    <property type="match status" value="1"/>
</dbReference>
<evidence type="ECO:0000313" key="8">
    <source>
        <dbReference type="EMBL" id="MDW6094881.1"/>
    </source>
</evidence>
<feature type="domain" description="Methyl-accepting transducer" evidence="6">
    <location>
        <begin position="351"/>
        <end position="587"/>
    </location>
</feature>
<dbReference type="SMART" id="SM00304">
    <property type="entry name" value="HAMP"/>
    <property type="match status" value="1"/>
</dbReference>
<keyword evidence="5" id="KW-0472">Membrane</keyword>
<organism evidence="8 9">
    <name type="scientific">Vibrio rhizosphaerae</name>
    <dbReference type="NCBI Taxonomy" id="398736"/>
    <lineage>
        <taxon>Bacteria</taxon>
        <taxon>Pseudomonadati</taxon>
        <taxon>Pseudomonadota</taxon>
        <taxon>Gammaproteobacteria</taxon>
        <taxon>Vibrionales</taxon>
        <taxon>Vibrionaceae</taxon>
        <taxon>Vibrio</taxon>
    </lineage>
</organism>
<sequence length="623" mass="69493">MLKQSTPFILRSGELTINYLDIDRSMMSYLSTLYPEDLEPLSQSIHQSMQDFQTKLAWFKKLPDPDHHIGQFVEQIESTAMKTFKDINMILDGYKTYLETKDKNIKQRALLQSLIMQINNNLLENLAAANQSDARQSIEALLTQIGLLVGEVNEAFSLQDVIETRALERRFKIRKTRLDSAMTTFQSASPAFFRQSETSLKLLGQQAFSAEGAVSKHIAMVEIYDQLTAQKEAVKVDIDTQLKNIDAFSAYATQIAGQRYADSTAQAKESVITLVILSIVSIVIALSIGIVIATMIRRPSRRLQRVLGQVAEKDLSSRVDDQTNNEFGMLSKTVNMVIDDLSHIIHQIRSTAKQLNHASLDNQQTSEALSLAIVEQNSQTALTAKAMEEIEYTVRDISESVSETLSIATVAVNDSNSGQVLMKKNVELLNHLSQRLRDSTQTIYQLESYCAGIESILDIISNISSQTNLLALNAAIEAARAGEQGRGFSVVADEVRGLAEKTTASTQEIQTKIEQLQQSSVLAVKQISECVDDMENCITQTQDVDASLTQVHVNLNKIEERSHKISASTEQHQFAAMQVKENINKIQTLSHQNMVRSENLAEQSKTLEQMAEHQSKLTSSFKL</sequence>
<dbReference type="PANTHER" id="PTHR32089:SF70">
    <property type="entry name" value="ENERGY TAXIS MODULATING METHYL ACCEPTING SENSORY TRANSDUCER"/>
    <property type="match status" value="1"/>
</dbReference>
<dbReference type="Proteomes" id="UP001279860">
    <property type="component" value="Unassembled WGS sequence"/>
</dbReference>
<reference evidence="8 9" key="1">
    <citation type="submission" date="2023-11" db="EMBL/GenBank/DDBJ databases">
        <title>Plant-associative lifestyle of Vibrio porteresiae and its evolutionary dynamics.</title>
        <authorList>
            <person name="Rameshkumar N."/>
            <person name="Kirti K."/>
        </authorList>
    </citation>
    <scope>NUCLEOTIDE SEQUENCE [LARGE SCALE GENOMIC DNA]</scope>
    <source>
        <strain evidence="8 9">MSSRF7</strain>
    </source>
</reference>
<evidence type="ECO:0000256" key="3">
    <source>
        <dbReference type="ARBA" id="ARBA00029447"/>
    </source>
</evidence>
<gene>
    <name evidence="8" type="ORF">SBX64_20255</name>
</gene>
<name>A0ABU4J1G3_9VIBR</name>
<keyword evidence="5" id="KW-0812">Transmembrane</keyword>
<dbReference type="Pfam" id="PF00015">
    <property type="entry name" value="MCPsignal"/>
    <property type="match status" value="1"/>
</dbReference>
<dbReference type="CDD" id="cd06225">
    <property type="entry name" value="HAMP"/>
    <property type="match status" value="1"/>
</dbReference>
<keyword evidence="5" id="KW-1133">Transmembrane helix</keyword>
<dbReference type="RefSeq" id="WP_318585784.1">
    <property type="nucleotide sequence ID" value="NZ_JAWRCP010000002.1"/>
</dbReference>
<dbReference type="InterPro" id="IPR003660">
    <property type="entry name" value="HAMP_dom"/>
</dbReference>
<dbReference type="SUPFAM" id="SSF58104">
    <property type="entry name" value="Methyl-accepting chemotaxis protein (MCP) signaling domain"/>
    <property type="match status" value="1"/>
</dbReference>
<dbReference type="Pfam" id="PF00672">
    <property type="entry name" value="HAMP"/>
    <property type="match status" value="1"/>
</dbReference>